<evidence type="ECO:0000313" key="3">
    <source>
        <dbReference type="Proteomes" id="UP000198901"/>
    </source>
</evidence>
<protein>
    <submittedName>
        <fullName evidence="2">RNA polymerase II elongation factor ELL</fullName>
    </submittedName>
</protein>
<organism evidence="2 3">
    <name type="scientific">Siphonobacter aquaeclarae</name>
    <dbReference type="NCBI Taxonomy" id="563176"/>
    <lineage>
        <taxon>Bacteria</taxon>
        <taxon>Pseudomonadati</taxon>
        <taxon>Bacteroidota</taxon>
        <taxon>Cytophagia</taxon>
        <taxon>Cytophagales</taxon>
        <taxon>Cytophagaceae</taxon>
        <taxon>Siphonobacter</taxon>
    </lineage>
</organism>
<dbReference type="Proteomes" id="UP000198901">
    <property type="component" value="Unassembled WGS sequence"/>
</dbReference>
<feature type="compositionally biased region" description="Basic and acidic residues" evidence="1">
    <location>
        <begin position="28"/>
        <end position="38"/>
    </location>
</feature>
<keyword evidence="3" id="KW-1185">Reference proteome</keyword>
<feature type="compositionally biased region" description="Basic and acidic residues" evidence="1">
    <location>
        <begin position="57"/>
        <end position="91"/>
    </location>
</feature>
<dbReference type="AlphaFoldDB" id="A0A1G9T3M9"/>
<dbReference type="GO" id="GO:0003746">
    <property type="term" value="F:translation elongation factor activity"/>
    <property type="evidence" value="ECO:0007669"/>
    <property type="project" value="UniProtKB-KW"/>
</dbReference>
<evidence type="ECO:0000256" key="1">
    <source>
        <dbReference type="SAM" id="MobiDB-lite"/>
    </source>
</evidence>
<name>A0A1G9T3M9_9BACT</name>
<keyword evidence="2" id="KW-0251">Elongation factor</keyword>
<reference evidence="2 3" key="1">
    <citation type="submission" date="2016-10" db="EMBL/GenBank/DDBJ databases">
        <authorList>
            <person name="de Groot N.N."/>
        </authorList>
    </citation>
    <scope>NUCLEOTIDE SEQUENCE [LARGE SCALE GENOMIC DNA]</scope>
    <source>
        <strain evidence="2 3">DSM 21668</strain>
    </source>
</reference>
<dbReference type="STRING" id="563176.SAMN04488090_3381"/>
<evidence type="ECO:0000313" key="2">
    <source>
        <dbReference type="EMBL" id="SDM41675.1"/>
    </source>
</evidence>
<gene>
    <name evidence="2" type="ORF">SAMN04488090_3381</name>
</gene>
<dbReference type="RefSeq" id="WP_093204818.1">
    <property type="nucleotide sequence ID" value="NZ_FNGS01000006.1"/>
</dbReference>
<dbReference type="EMBL" id="FNGS01000006">
    <property type="protein sequence ID" value="SDM41675.1"/>
    <property type="molecule type" value="Genomic_DNA"/>
</dbReference>
<keyword evidence="2" id="KW-0648">Protein biosynthesis</keyword>
<feature type="region of interest" description="Disordered" evidence="1">
    <location>
        <begin position="17"/>
        <end position="113"/>
    </location>
</feature>
<sequence>MSDPKKLKADMQFARLRHDALGTAETLENLRKAEKAYQEETDGDNQPVKEVPAAQHEPLKEEKPKPAAKPAEKPKTKPEPAKAAAPEEKTAETPAVEQQGNAEATEEKKTDSQ</sequence>
<accession>A0A1G9T3M9</accession>
<proteinExistence type="predicted"/>